<reference evidence="1 2" key="1">
    <citation type="journal article" date="2011" name="J. Bacteriol.">
        <title>Complete genome sequence of a novel clinical isolate, the nontuberculous Mycobacterium strain JDM601.</title>
        <authorList>
            <person name="Zhang Z.Y."/>
            <person name="Sun Z.Q."/>
            <person name="Wang Z.L."/>
            <person name="Wen Z.L."/>
            <person name="Sun Q.W."/>
            <person name="Zhu Z.Q."/>
            <person name="Song Y.Z."/>
            <person name="Zhao J.W."/>
            <person name="Wang H.H."/>
            <person name="Zhang S.L."/>
            <person name="Guo X.K."/>
        </authorList>
    </citation>
    <scope>NUCLEOTIDE SEQUENCE [LARGE SCALE GENOMIC DNA]</scope>
    <source>
        <strain evidence="1 2">JDM601</strain>
    </source>
</reference>
<sequence length="55" mass="5912">MLVEDEAINFGASNHWRTVTRGTDIALQVASGQSEIAPSSTLQRTLSLSAELHSD</sequence>
<name>F5YZB1_MYCSD</name>
<dbReference type="Proteomes" id="UP000009224">
    <property type="component" value="Chromosome"/>
</dbReference>
<dbReference type="EMBL" id="CP002329">
    <property type="protein sequence ID" value="AEF36775.1"/>
    <property type="molecule type" value="Genomic_DNA"/>
</dbReference>
<dbReference type="STRING" id="875328.JDM601_2775"/>
<gene>
    <name evidence="1" type="ordered locus">JDM601_2775</name>
</gene>
<accession>F5YZB1</accession>
<dbReference type="AlphaFoldDB" id="F5YZB1"/>
<proteinExistence type="predicted"/>
<evidence type="ECO:0000313" key="1">
    <source>
        <dbReference type="EMBL" id="AEF36775.1"/>
    </source>
</evidence>
<dbReference type="KEGG" id="mjd:JDM601_2775"/>
<evidence type="ECO:0000313" key="2">
    <source>
        <dbReference type="Proteomes" id="UP000009224"/>
    </source>
</evidence>
<organism evidence="1 2">
    <name type="scientific">Mycolicibacter sinensis (strain JDM601)</name>
    <name type="common">Mycobacterium sinense</name>
    <dbReference type="NCBI Taxonomy" id="875328"/>
    <lineage>
        <taxon>Bacteria</taxon>
        <taxon>Bacillati</taxon>
        <taxon>Actinomycetota</taxon>
        <taxon>Actinomycetes</taxon>
        <taxon>Mycobacteriales</taxon>
        <taxon>Mycobacteriaceae</taxon>
        <taxon>Mycolicibacter</taxon>
    </lineage>
</organism>
<keyword evidence="2" id="KW-1185">Reference proteome</keyword>
<dbReference type="HOGENOM" id="CLU_3027477_0_0_11"/>
<protein>
    <submittedName>
        <fullName evidence="1">Uncharacterized protein</fullName>
    </submittedName>
</protein>